<organism evidence="1 2">
    <name type="scientific">Chengkuizengella axinellae</name>
    <dbReference type="NCBI Taxonomy" id="3064388"/>
    <lineage>
        <taxon>Bacteria</taxon>
        <taxon>Bacillati</taxon>
        <taxon>Bacillota</taxon>
        <taxon>Bacilli</taxon>
        <taxon>Bacillales</taxon>
        <taxon>Paenibacillaceae</taxon>
        <taxon>Chengkuizengella</taxon>
    </lineage>
</organism>
<reference evidence="1 2" key="1">
    <citation type="submission" date="2023-08" db="EMBL/GenBank/DDBJ databases">
        <authorList>
            <person name="Park J.-S."/>
        </authorList>
    </citation>
    <scope>NUCLEOTIDE SEQUENCE [LARGE SCALE GENOMIC DNA]</scope>
    <source>
        <strain evidence="1 2">2205SS18-9</strain>
    </source>
</reference>
<accession>A0ABT9J6C1</accession>
<sequence length="262" mass="29227">MFEKSICDCCVCPMQFVLEQYKGEEVFIRTDLGSSLIQITEVNNFIVSGIDTFSLGSNNPIQISICNIVFVSPSSATKIPNVKPIQKNTKGECFCCEDPITNVANALEGKEVIIFGVPDDSSLIIEKVGEGIVAGTFVSSPPDLFGPTIIFSSCKIGGIEEMTTSTLFPTNYMSASLKKTICDCCVCPMQLVLEQYKREEIRINLVFGGETTIQITEVKNFIVTGNKPYFYLQYIQCNCTFNHKVTRCQTYTKKYERKMCML</sequence>
<keyword evidence="2" id="KW-1185">Reference proteome</keyword>
<proteinExistence type="predicted"/>
<evidence type="ECO:0000313" key="2">
    <source>
        <dbReference type="Proteomes" id="UP001231941"/>
    </source>
</evidence>
<name>A0ABT9J6C1_9BACL</name>
<evidence type="ECO:0000313" key="1">
    <source>
        <dbReference type="EMBL" id="MDP5277180.1"/>
    </source>
</evidence>
<comment type="caution">
    <text evidence="1">The sequence shown here is derived from an EMBL/GenBank/DDBJ whole genome shotgun (WGS) entry which is preliminary data.</text>
</comment>
<protein>
    <recommendedName>
        <fullName evidence="3">DUF4280 domain-containing protein</fullName>
    </recommendedName>
</protein>
<dbReference type="Proteomes" id="UP001231941">
    <property type="component" value="Unassembled WGS sequence"/>
</dbReference>
<dbReference type="EMBL" id="JAVAMP010000028">
    <property type="protein sequence ID" value="MDP5277180.1"/>
    <property type="molecule type" value="Genomic_DNA"/>
</dbReference>
<gene>
    <name evidence="1" type="ORF">Q5Y73_24145</name>
</gene>
<evidence type="ECO:0008006" key="3">
    <source>
        <dbReference type="Google" id="ProtNLM"/>
    </source>
</evidence>
<dbReference type="RefSeq" id="WP_305994480.1">
    <property type="nucleotide sequence ID" value="NZ_JAVAMP010000028.1"/>
</dbReference>